<dbReference type="SUPFAM" id="SSF51735">
    <property type="entry name" value="NAD(P)-binding Rossmann-fold domains"/>
    <property type="match status" value="1"/>
</dbReference>
<dbReference type="RefSeq" id="WP_114693617.1">
    <property type="nucleotide sequence ID" value="NZ_QQOH01000001.1"/>
</dbReference>
<proteinExistence type="predicted"/>
<dbReference type="SUPFAM" id="SSF50129">
    <property type="entry name" value="GroES-like"/>
    <property type="match status" value="1"/>
</dbReference>
<comment type="caution">
    <text evidence="4">The sequence shown here is derived from an EMBL/GenBank/DDBJ whole genome shotgun (WGS) entry which is preliminary data.</text>
</comment>
<gene>
    <name evidence="4" type="ORF">DV711_00045</name>
</gene>
<dbReference type="CDD" id="cd08274">
    <property type="entry name" value="MDR9"/>
    <property type="match status" value="1"/>
</dbReference>
<accession>A0A369WPL8</accession>
<evidence type="ECO:0000313" key="5">
    <source>
        <dbReference type="Proteomes" id="UP000253769"/>
    </source>
</evidence>
<dbReference type="PANTHER" id="PTHR48106">
    <property type="entry name" value="QUINONE OXIDOREDUCTASE PIG3-RELATED"/>
    <property type="match status" value="1"/>
</dbReference>
<dbReference type="GO" id="GO:0008270">
    <property type="term" value="F:zinc ion binding"/>
    <property type="evidence" value="ECO:0007669"/>
    <property type="project" value="InterPro"/>
</dbReference>
<dbReference type="EMBL" id="QQOH01000001">
    <property type="protein sequence ID" value="RDE24038.1"/>
    <property type="molecule type" value="Genomic_DNA"/>
</dbReference>
<dbReference type="Proteomes" id="UP000253769">
    <property type="component" value="Unassembled WGS sequence"/>
</dbReference>
<dbReference type="InterPro" id="IPR036291">
    <property type="entry name" value="NAD(P)-bd_dom_sf"/>
</dbReference>
<dbReference type="InterPro" id="IPR002364">
    <property type="entry name" value="Quin_OxRdtase/zeta-crystal_CS"/>
</dbReference>
<keyword evidence="5" id="KW-1185">Reference proteome</keyword>
<sequence length="357" mass="37689">MSAMPANMHAVYLTGHGGFDKLSYVSDAPMPQAGTGEVLIRVGAAGINNTDINTRIGWYSKTGTTQQGSEQGLDEADADDGGWGGAIQFPRIQGADVCGRIIAVGDGVSSDRVGKRVLVEPCFRQGEADFSYFGSEHDGGFAQYTKAPARFCHRVECDWSDAELATIPCSYSTAENLLTRAGVGDSDTVLVTGASGGVGSAAVQLAKRRGVRVLAIAGASKAADVLALGADEVIPRGTDLLEVLGENSVDVVVDLVAGEQWPMLLQVLKPRGRYAVSGAIGGPMVQLDVRTLYLKDLSFFGCTLLESQVFPNLIGYIERGEIRPALAKSYPLQAIVDAQQEFLAKAHTGKLVLIPEP</sequence>
<evidence type="ECO:0000256" key="1">
    <source>
        <dbReference type="ARBA" id="ARBA00022857"/>
    </source>
</evidence>
<feature type="domain" description="Enoyl reductase (ER)" evidence="3">
    <location>
        <begin position="17"/>
        <end position="353"/>
    </location>
</feature>
<dbReference type="AlphaFoldDB" id="A0A369WPL8"/>
<dbReference type="PANTHER" id="PTHR48106:SF18">
    <property type="entry name" value="QUINONE OXIDOREDUCTASE PIG3"/>
    <property type="match status" value="1"/>
</dbReference>
<keyword evidence="2" id="KW-0560">Oxidoreductase</keyword>
<organism evidence="4 5">
    <name type="scientific">Motiliproteus coralliicola</name>
    <dbReference type="NCBI Taxonomy" id="2283196"/>
    <lineage>
        <taxon>Bacteria</taxon>
        <taxon>Pseudomonadati</taxon>
        <taxon>Pseudomonadota</taxon>
        <taxon>Gammaproteobacteria</taxon>
        <taxon>Oceanospirillales</taxon>
        <taxon>Oceanospirillaceae</taxon>
        <taxon>Motiliproteus</taxon>
    </lineage>
</organism>
<dbReference type="Gene3D" id="3.40.50.720">
    <property type="entry name" value="NAD(P)-binding Rossmann-like Domain"/>
    <property type="match status" value="1"/>
</dbReference>
<dbReference type="SMART" id="SM00829">
    <property type="entry name" value="PKS_ER"/>
    <property type="match status" value="1"/>
</dbReference>
<dbReference type="InterPro" id="IPR011032">
    <property type="entry name" value="GroES-like_sf"/>
</dbReference>
<dbReference type="OrthoDB" id="9788224at2"/>
<dbReference type="InterPro" id="IPR020843">
    <property type="entry name" value="ER"/>
</dbReference>
<dbReference type="GO" id="GO:0070402">
    <property type="term" value="F:NADPH binding"/>
    <property type="evidence" value="ECO:0007669"/>
    <property type="project" value="TreeGrafter"/>
</dbReference>
<evidence type="ECO:0000256" key="2">
    <source>
        <dbReference type="ARBA" id="ARBA00023002"/>
    </source>
</evidence>
<dbReference type="Pfam" id="PF08240">
    <property type="entry name" value="ADH_N"/>
    <property type="match status" value="1"/>
</dbReference>
<protein>
    <submittedName>
        <fullName evidence="4">Alcohol dehydrogenase</fullName>
    </submittedName>
</protein>
<dbReference type="Gene3D" id="3.90.180.10">
    <property type="entry name" value="Medium-chain alcohol dehydrogenases, catalytic domain"/>
    <property type="match status" value="1"/>
</dbReference>
<dbReference type="InterPro" id="IPR013154">
    <property type="entry name" value="ADH-like_N"/>
</dbReference>
<dbReference type="GO" id="GO:0016651">
    <property type="term" value="F:oxidoreductase activity, acting on NAD(P)H"/>
    <property type="evidence" value="ECO:0007669"/>
    <property type="project" value="TreeGrafter"/>
</dbReference>
<dbReference type="InterPro" id="IPR013149">
    <property type="entry name" value="ADH-like_C"/>
</dbReference>
<evidence type="ECO:0000313" key="4">
    <source>
        <dbReference type="EMBL" id="RDE24038.1"/>
    </source>
</evidence>
<reference evidence="4 5" key="1">
    <citation type="submission" date="2018-07" db="EMBL/GenBank/DDBJ databases">
        <title>Motiliproteus coralliicola sp. nov., a bacterium isolated from Coral.</title>
        <authorList>
            <person name="Wang G."/>
        </authorList>
    </citation>
    <scope>NUCLEOTIDE SEQUENCE [LARGE SCALE GENOMIC DNA]</scope>
    <source>
        <strain evidence="4 5">C34</strain>
    </source>
</reference>
<name>A0A369WPL8_9GAMM</name>
<dbReference type="Pfam" id="PF00107">
    <property type="entry name" value="ADH_zinc_N"/>
    <property type="match status" value="1"/>
</dbReference>
<keyword evidence="1" id="KW-0521">NADP</keyword>
<dbReference type="PROSITE" id="PS01162">
    <property type="entry name" value="QOR_ZETA_CRYSTAL"/>
    <property type="match status" value="1"/>
</dbReference>
<evidence type="ECO:0000259" key="3">
    <source>
        <dbReference type="SMART" id="SM00829"/>
    </source>
</evidence>